<dbReference type="GO" id="GO:0003677">
    <property type="term" value="F:DNA binding"/>
    <property type="evidence" value="ECO:0007669"/>
    <property type="project" value="UniProtKB-KW"/>
</dbReference>
<dbReference type="SUPFAM" id="SSF47729">
    <property type="entry name" value="IHF-like DNA-binding proteins"/>
    <property type="match status" value="1"/>
</dbReference>
<evidence type="ECO:0000259" key="2">
    <source>
        <dbReference type="Pfam" id="PF18291"/>
    </source>
</evidence>
<dbReference type="InterPro" id="IPR041607">
    <property type="entry name" value="HU-HIG"/>
</dbReference>
<keyword evidence="4" id="KW-1185">Reference proteome</keyword>
<evidence type="ECO:0000313" key="3">
    <source>
        <dbReference type="EMBL" id="SHF93288.1"/>
    </source>
</evidence>
<dbReference type="EMBL" id="FQTV01000017">
    <property type="protein sequence ID" value="SHF93288.1"/>
    <property type="molecule type" value="Genomic_DNA"/>
</dbReference>
<dbReference type="InterPro" id="IPR010992">
    <property type="entry name" value="IHF-like_DNA-bd_dom_sf"/>
</dbReference>
<feature type="domain" description="HU" evidence="2">
    <location>
        <begin position="1"/>
        <end position="125"/>
    </location>
</feature>
<dbReference type="STRING" id="1297750.SAMN05444405_11755"/>
<dbReference type="InterPro" id="IPR005902">
    <property type="entry name" value="HU_DNA-bd_put"/>
</dbReference>
<dbReference type="OrthoDB" id="1097035at2"/>
<keyword evidence="1 3" id="KW-0238">DNA-binding</keyword>
<accession>A0A1M5FP50</accession>
<dbReference type="Pfam" id="PF18291">
    <property type="entry name" value="HU-HIG"/>
    <property type="match status" value="1"/>
</dbReference>
<protein>
    <submittedName>
        <fullName evidence="3">DNA-binding protein, histone-like, putative</fullName>
    </submittedName>
</protein>
<sequence length="127" mass="14165">MSILFKAAPLNDARKKEETQLYYAVPQRKELITIDQLSTMISGRCTATSGDVKLVLEEFANTLINELKNGNSVKLDKIGTFSLSLTSNKVTNPDKLRVTDVKVGRLLLRPAPSFMTKMKDATFERKG</sequence>
<organism evidence="3 4">
    <name type="scientific">Bacteroides luti</name>
    <dbReference type="NCBI Taxonomy" id="1297750"/>
    <lineage>
        <taxon>Bacteria</taxon>
        <taxon>Pseudomonadati</taxon>
        <taxon>Bacteroidota</taxon>
        <taxon>Bacteroidia</taxon>
        <taxon>Bacteroidales</taxon>
        <taxon>Bacteroidaceae</taxon>
        <taxon>Bacteroides</taxon>
    </lineage>
</organism>
<dbReference type="RefSeq" id="WP_073403473.1">
    <property type="nucleotide sequence ID" value="NZ_FQTV01000017.1"/>
</dbReference>
<proteinExistence type="predicted"/>
<evidence type="ECO:0000256" key="1">
    <source>
        <dbReference type="ARBA" id="ARBA00023125"/>
    </source>
</evidence>
<dbReference type="Gene3D" id="4.10.520.10">
    <property type="entry name" value="IHF-like DNA-binding proteins"/>
    <property type="match status" value="1"/>
</dbReference>
<gene>
    <name evidence="3" type="ORF">SAMN05444405_11755</name>
</gene>
<name>A0A1M5FP50_9BACE</name>
<reference evidence="4" key="1">
    <citation type="submission" date="2016-11" db="EMBL/GenBank/DDBJ databases">
        <authorList>
            <person name="Varghese N."/>
            <person name="Submissions S."/>
        </authorList>
    </citation>
    <scope>NUCLEOTIDE SEQUENCE [LARGE SCALE GENOMIC DNA]</scope>
    <source>
        <strain evidence="4">DSM 26991</strain>
    </source>
</reference>
<dbReference type="Proteomes" id="UP000184509">
    <property type="component" value="Unassembled WGS sequence"/>
</dbReference>
<dbReference type="NCBIfam" id="TIGR01201">
    <property type="entry name" value="HU_rel"/>
    <property type="match status" value="1"/>
</dbReference>
<dbReference type="AlphaFoldDB" id="A0A1M5FP50"/>
<evidence type="ECO:0000313" key="4">
    <source>
        <dbReference type="Proteomes" id="UP000184509"/>
    </source>
</evidence>